<keyword evidence="7 11" id="KW-0482">Metalloprotease</keyword>
<feature type="domain" description="Peptidase M1 membrane alanine aminopeptidase" evidence="12">
    <location>
        <begin position="234"/>
        <end position="451"/>
    </location>
</feature>
<gene>
    <name evidence="15" type="ORF">AKO1_014143</name>
</gene>
<feature type="site" description="Transition state stabilizer" evidence="10">
    <location>
        <position position="391"/>
    </location>
</feature>
<keyword evidence="16" id="KW-1185">Reference proteome</keyword>
<evidence type="ECO:0000256" key="7">
    <source>
        <dbReference type="ARBA" id="ARBA00023049"/>
    </source>
</evidence>
<keyword evidence="2 11" id="KW-0031">Aminopeptidase</keyword>
<dbReference type="Gene3D" id="1.10.390.10">
    <property type="entry name" value="Neutral Protease Domain 2"/>
    <property type="match status" value="1"/>
</dbReference>
<dbReference type="CDD" id="cd09601">
    <property type="entry name" value="M1_APN-Q_like"/>
    <property type="match status" value="1"/>
</dbReference>
<dbReference type="Gene3D" id="2.60.40.1730">
    <property type="entry name" value="tricorn interacting facor f3 domain"/>
    <property type="match status" value="1"/>
</dbReference>
<comment type="caution">
    <text evidence="15">The sequence shown here is derived from an EMBL/GenBank/DDBJ whole genome shotgun (WGS) entry which is preliminary data.</text>
</comment>
<dbReference type="InterPro" id="IPR042097">
    <property type="entry name" value="Aminopeptidase_N-like_N_sf"/>
</dbReference>
<dbReference type="SUPFAM" id="SSF63737">
    <property type="entry name" value="Leukotriene A4 hydrolase N-terminal domain"/>
    <property type="match status" value="1"/>
</dbReference>
<feature type="binding site" evidence="9">
    <location>
        <position position="309"/>
    </location>
    <ligand>
        <name>Zn(2+)</name>
        <dbReference type="ChEBI" id="CHEBI:29105"/>
        <note>catalytic</note>
    </ligand>
</feature>
<comment type="cofactor">
    <cofactor evidence="9 11">
        <name>Zn(2+)</name>
        <dbReference type="ChEBI" id="CHEBI:29105"/>
    </cofactor>
    <text evidence="9 11">Binds 1 zinc ion per subunit.</text>
</comment>
<dbReference type="FunFam" id="2.60.40.1730:FF:000002">
    <property type="entry name" value="Aminopeptidase"/>
    <property type="match status" value="1"/>
</dbReference>
<dbReference type="Pfam" id="PF11838">
    <property type="entry name" value="ERAP1_C"/>
    <property type="match status" value="1"/>
</dbReference>
<dbReference type="GO" id="GO:0005615">
    <property type="term" value="C:extracellular space"/>
    <property type="evidence" value="ECO:0007669"/>
    <property type="project" value="TreeGrafter"/>
</dbReference>
<name>A0AAW2Z1H6_9EUKA</name>
<dbReference type="Pfam" id="PF01433">
    <property type="entry name" value="Peptidase_M1"/>
    <property type="match status" value="1"/>
</dbReference>
<dbReference type="AlphaFoldDB" id="A0AAW2Z1H6"/>
<dbReference type="PANTHER" id="PTHR11533">
    <property type="entry name" value="PROTEASE M1 ZINC METALLOPROTEASE"/>
    <property type="match status" value="1"/>
</dbReference>
<dbReference type="InterPro" id="IPR024571">
    <property type="entry name" value="ERAP1-like_C_dom"/>
</dbReference>
<reference evidence="15 16" key="1">
    <citation type="submission" date="2024-03" db="EMBL/GenBank/DDBJ databases">
        <title>The Acrasis kona genome and developmental transcriptomes reveal deep origins of eukaryotic multicellular pathways.</title>
        <authorList>
            <person name="Sheikh S."/>
            <person name="Fu C.-J."/>
            <person name="Brown M.W."/>
            <person name="Baldauf S.L."/>
        </authorList>
    </citation>
    <scope>NUCLEOTIDE SEQUENCE [LARGE SCALE GENOMIC DNA]</scope>
    <source>
        <strain evidence="15 16">ATCC MYA-3509</strain>
    </source>
</reference>
<dbReference type="InterPro" id="IPR050344">
    <property type="entry name" value="Peptidase_M1_aminopeptidases"/>
</dbReference>
<evidence type="ECO:0000256" key="3">
    <source>
        <dbReference type="ARBA" id="ARBA00022670"/>
    </source>
</evidence>
<evidence type="ECO:0000256" key="1">
    <source>
        <dbReference type="ARBA" id="ARBA00010136"/>
    </source>
</evidence>
<dbReference type="EMBL" id="JAOPGA020000901">
    <property type="protein sequence ID" value="KAL0482858.1"/>
    <property type="molecule type" value="Genomic_DNA"/>
</dbReference>
<feature type="active site" description="Proton acceptor" evidence="8">
    <location>
        <position position="306"/>
    </location>
</feature>
<feature type="binding site" evidence="9">
    <location>
        <position position="305"/>
    </location>
    <ligand>
        <name>Zn(2+)</name>
        <dbReference type="ChEBI" id="CHEBI:29105"/>
        <note>catalytic</note>
    </ligand>
</feature>
<evidence type="ECO:0000259" key="12">
    <source>
        <dbReference type="Pfam" id="PF01433"/>
    </source>
</evidence>
<dbReference type="Pfam" id="PF17900">
    <property type="entry name" value="Peptidase_M1_N"/>
    <property type="match status" value="1"/>
</dbReference>
<evidence type="ECO:0000259" key="13">
    <source>
        <dbReference type="Pfam" id="PF11838"/>
    </source>
</evidence>
<evidence type="ECO:0000256" key="5">
    <source>
        <dbReference type="ARBA" id="ARBA00022801"/>
    </source>
</evidence>
<dbReference type="PRINTS" id="PR00756">
    <property type="entry name" value="ALADIPTASE"/>
</dbReference>
<evidence type="ECO:0000313" key="16">
    <source>
        <dbReference type="Proteomes" id="UP001431209"/>
    </source>
</evidence>
<evidence type="ECO:0000256" key="4">
    <source>
        <dbReference type="ARBA" id="ARBA00022723"/>
    </source>
</evidence>
<keyword evidence="4 9" id="KW-0479">Metal-binding</keyword>
<dbReference type="InterPro" id="IPR001930">
    <property type="entry name" value="Peptidase_M1"/>
</dbReference>
<evidence type="ECO:0000256" key="8">
    <source>
        <dbReference type="PIRSR" id="PIRSR634016-1"/>
    </source>
</evidence>
<dbReference type="GO" id="GO:0043171">
    <property type="term" value="P:peptide catabolic process"/>
    <property type="evidence" value="ECO:0007669"/>
    <property type="project" value="TreeGrafter"/>
</dbReference>
<dbReference type="EC" id="3.4.11.-" evidence="11"/>
<dbReference type="InterPro" id="IPR014782">
    <property type="entry name" value="Peptidase_M1_dom"/>
</dbReference>
<evidence type="ECO:0000256" key="10">
    <source>
        <dbReference type="PIRSR" id="PIRSR634016-4"/>
    </source>
</evidence>
<evidence type="ECO:0000256" key="11">
    <source>
        <dbReference type="RuleBase" id="RU364040"/>
    </source>
</evidence>
<keyword evidence="5 11" id="KW-0378">Hydrolase</keyword>
<evidence type="ECO:0000256" key="2">
    <source>
        <dbReference type="ARBA" id="ARBA00022438"/>
    </source>
</evidence>
<protein>
    <recommendedName>
        <fullName evidence="11">Aminopeptidase</fullName>
        <ecNumber evidence="11">3.4.11.-</ecNumber>
    </recommendedName>
</protein>
<sequence>MTNNTILLPDHFKPSHYKLVIDPNLSDFVFSGHLRVDVARIEKDAANYSKIKLHSCDIDINKDHTYVEVNQEIVSRCVDVVYDVKGQTAEITFDKEISSSQFVLELKYTGAINDKLCGFYRSTYKDQNGENKLMFSTQFEATDARRALPCWDEPALKATFDLSLIVSDESLTLISNMPILSKEGNKVTFETTPIMSTYLLAWVIGELDYIEDTSADGIKVRVYAPKGSQEQGRFALNVATKAVTYFGNYFNIKYQISKMDLIAIPDFSAGAMENWGCVTYRLTRLLVNESTSVTEKQATAKTVSHEIAHSWFGNQVTMQWWNGLWLNEGFARYIEHFAVSELFKEWDVWTQFVSNVLCVALSLDSLRNSHPVQVHVADAGQINEMFDTISYAKGGSLNRMLGDYLTPDVISKGLNLYLTRHAYGNATTDDLWKALGDVSGDSNLSAMMNTWVLQTGYPLIRVTPVANTAATVRLSQERFLLDGTTDDSKPHWIVPIRYQTSQINGDSKLIVLSETSADIDLGSENQDVTYYKLNSGAVGFYRVLYPIQHYSVLFERDRLAKSTPADRLNLISDLFAFCQSNLMGFDLYLDMLSRLNQERDYYVWSEISTGMGYLYNLFGGEEPIINKLNTFTVGLYKDIYERLGWDATQGDGPMDSPLRALVINRLLKAKHSHAVDQAIQRFQSHVEGSNTLIPDLRSCVYSIVASTSDRGYQQVFEIYQNADSHSEKIRALQSICTTKDISRINELIQMVFDSVRSQDVTYPISSLSFNSASRELIWEHVRSKWDDIHSRFGAGNFSLAGIVSSSTCGLSTHQAAQQVEQLAVDHSEKISGAERALQQAIEKIKFRANLFERAKDKLVQYLTNNTK</sequence>
<dbReference type="Proteomes" id="UP001431209">
    <property type="component" value="Unassembled WGS sequence"/>
</dbReference>
<dbReference type="PANTHER" id="PTHR11533:SF174">
    <property type="entry name" value="PUROMYCIN-SENSITIVE AMINOPEPTIDASE-RELATED"/>
    <property type="match status" value="1"/>
</dbReference>
<evidence type="ECO:0000259" key="14">
    <source>
        <dbReference type="Pfam" id="PF17900"/>
    </source>
</evidence>
<keyword evidence="3 11" id="KW-0645">Protease</keyword>
<dbReference type="Gene3D" id="2.60.40.1910">
    <property type="match status" value="1"/>
</dbReference>
<evidence type="ECO:0000256" key="9">
    <source>
        <dbReference type="PIRSR" id="PIRSR634016-3"/>
    </source>
</evidence>
<accession>A0AAW2Z1H6</accession>
<dbReference type="Gene3D" id="1.25.50.20">
    <property type="match status" value="1"/>
</dbReference>
<dbReference type="InterPro" id="IPR034016">
    <property type="entry name" value="M1_APN-typ"/>
</dbReference>
<dbReference type="SUPFAM" id="SSF55486">
    <property type="entry name" value="Metalloproteases ('zincins'), catalytic domain"/>
    <property type="match status" value="1"/>
</dbReference>
<feature type="binding site" evidence="9">
    <location>
        <position position="328"/>
    </location>
    <ligand>
        <name>Zn(2+)</name>
        <dbReference type="ChEBI" id="CHEBI:29105"/>
        <note>catalytic</note>
    </ligand>
</feature>
<feature type="domain" description="ERAP1-like C-terminal" evidence="13">
    <location>
        <begin position="531"/>
        <end position="845"/>
    </location>
</feature>
<proteinExistence type="inferred from homology"/>
<dbReference type="GO" id="GO:0016020">
    <property type="term" value="C:membrane"/>
    <property type="evidence" value="ECO:0007669"/>
    <property type="project" value="TreeGrafter"/>
</dbReference>
<dbReference type="GO" id="GO:0042277">
    <property type="term" value="F:peptide binding"/>
    <property type="evidence" value="ECO:0007669"/>
    <property type="project" value="TreeGrafter"/>
</dbReference>
<dbReference type="GO" id="GO:0008270">
    <property type="term" value="F:zinc ion binding"/>
    <property type="evidence" value="ECO:0007669"/>
    <property type="project" value="UniProtKB-UniRule"/>
</dbReference>
<organism evidence="15 16">
    <name type="scientific">Acrasis kona</name>
    <dbReference type="NCBI Taxonomy" id="1008807"/>
    <lineage>
        <taxon>Eukaryota</taxon>
        <taxon>Discoba</taxon>
        <taxon>Heterolobosea</taxon>
        <taxon>Tetramitia</taxon>
        <taxon>Eutetramitia</taxon>
        <taxon>Acrasidae</taxon>
        <taxon>Acrasis</taxon>
    </lineage>
</organism>
<dbReference type="GO" id="GO:0070006">
    <property type="term" value="F:metalloaminopeptidase activity"/>
    <property type="evidence" value="ECO:0007669"/>
    <property type="project" value="TreeGrafter"/>
</dbReference>
<feature type="domain" description="Aminopeptidase N-like N-terminal" evidence="14">
    <location>
        <begin position="13"/>
        <end position="199"/>
    </location>
</feature>
<dbReference type="InterPro" id="IPR027268">
    <property type="entry name" value="Peptidase_M4/M1_CTD_sf"/>
</dbReference>
<dbReference type="GO" id="GO:0006508">
    <property type="term" value="P:proteolysis"/>
    <property type="evidence" value="ECO:0007669"/>
    <property type="project" value="UniProtKB-KW"/>
</dbReference>
<evidence type="ECO:0000256" key="6">
    <source>
        <dbReference type="ARBA" id="ARBA00022833"/>
    </source>
</evidence>
<dbReference type="FunFam" id="1.10.390.10:FF:000001">
    <property type="entry name" value="Aminopeptidase"/>
    <property type="match status" value="1"/>
</dbReference>
<dbReference type="GO" id="GO:0005737">
    <property type="term" value="C:cytoplasm"/>
    <property type="evidence" value="ECO:0007669"/>
    <property type="project" value="TreeGrafter"/>
</dbReference>
<comment type="similarity">
    <text evidence="1 11">Belongs to the peptidase M1 family.</text>
</comment>
<keyword evidence="6 9" id="KW-0862">Zinc</keyword>
<evidence type="ECO:0000313" key="15">
    <source>
        <dbReference type="EMBL" id="KAL0482858.1"/>
    </source>
</evidence>
<dbReference type="InterPro" id="IPR045357">
    <property type="entry name" value="Aminopeptidase_N-like_N"/>
</dbReference>